<dbReference type="InterPro" id="IPR027417">
    <property type="entry name" value="P-loop_NTPase"/>
</dbReference>
<dbReference type="AlphaFoldDB" id="A0AAW0G2U5"/>
<keyword evidence="4" id="KW-1185">Reference proteome</keyword>
<dbReference type="GO" id="GO:0003676">
    <property type="term" value="F:nucleic acid binding"/>
    <property type="evidence" value="ECO:0007669"/>
    <property type="project" value="InterPro"/>
</dbReference>
<gene>
    <name evidence="2" type="ORF">QCA50_012567</name>
    <name evidence="3" type="ORF">QCA50_012620</name>
</gene>
<protein>
    <recommendedName>
        <fullName evidence="1">DEAD/DEAH-box helicase domain-containing protein</fullName>
    </recommendedName>
</protein>
<dbReference type="Gene3D" id="3.40.50.300">
    <property type="entry name" value="P-loop containing nucleotide triphosphate hydrolases"/>
    <property type="match status" value="1"/>
</dbReference>
<comment type="caution">
    <text evidence="2">The sequence shown here is derived from an EMBL/GenBank/DDBJ whole genome shotgun (WGS) entry which is preliminary data.</text>
</comment>
<dbReference type="InterPro" id="IPR011545">
    <property type="entry name" value="DEAD/DEAH_box_helicase_dom"/>
</dbReference>
<dbReference type="SUPFAM" id="SSF52540">
    <property type="entry name" value="P-loop containing nucleoside triphosphate hydrolases"/>
    <property type="match status" value="1"/>
</dbReference>
<reference evidence="2 4" key="1">
    <citation type="submission" date="2022-09" db="EMBL/GenBank/DDBJ databases">
        <authorList>
            <person name="Palmer J.M."/>
        </authorList>
    </citation>
    <scope>NUCLEOTIDE SEQUENCE [LARGE SCALE GENOMIC DNA]</scope>
    <source>
        <strain evidence="2 4">DSM 7382</strain>
    </source>
</reference>
<organism evidence="2 4">
    <name type="scientific">Cerrena zonata</name>
    <dbReference type="NCBI Taxonomy" id="2478898"/>
    <lineage>
        <taxon>Eukaryota</taxon>
        <taxon>Fungi</taxon>
        <taxon>Dikarya</taxon>
        <taxon>Basidiomycota</taxon>
        <taxon>Agaricomycotina</taxon>
        <taxon>Agaricomycetes</taxon>
        <taxon>Polyporales</taxon>
        <taxon>Cerrenaceae</taxon>
        <taxon>Cerrena</taxon>
    </lineage>
</organism>
<evidence type="ECO:0000313" key="2">
    <source>
        <dbReference type="EMBL" id="KAK7684243.1"/>
    </source>
</evidence>
<evidence type="ECO:0000259" key="1">
    <source>
        <dbReference type="Pfam" id="PF00270"/>
    </source>
</evidence>
<dbReference type="EMBL" id="JASBNA010000026">
    <property type="protein sequence ID" value="KAK7684243.1"/>
    <property type="molecule type" value="Genomic_DNA"/>
</dbReference>
<dbReference type="GO" id="GO:0005524">
    <property type="term" value="F:ATP binding"/>
    <property type="evidence" value="ECO:0007669"/>
    <property type="project" value="InterPro"/>
</dbReference>
<dbReference type="Proteomes" id="UP001385951">
    <property type="component" value="Unassembled WGS sequence"/>
</dbReference>
<accession>A0AAW0G2U5</accession>
<proteinExistence type="predicted"/>
<dbReference type="EMBL" id="JASBNA010000026">
    <property type="protein sequence ID" value="KAK7684296.1"/>
    <property type="molecule type" value="Genomic_DNA"/>
</dbReference>
<evidence type="ECO:0000313" key="3">
    <source>
        <dbReference type="EMBL" id="KAK7684296.1"/>
    </source>
</evidence>
<feature type="domain" description="DEAD/DEAH-box helicase" evidence="1">
    <location>
        <begin position="46"/>
        <end position="180"/>
    </location>
</feature>
<name>A0AAW0G2U5_9APHY</name>
<sequence length="271" mass="29826">MSLKWDLGGVQRTFNLCMENGGGIPSAMILPSARARELNTSSHLVLGMDLLLVIAPWMGKTVVLLAPLLHAKSIGQEGITLVVMPSKFLTEEEAATFCRVGVCAQAVNEDGLRTAHTVDGCNLCKELVKCRGVRSIVITPWMFLAFSLNTMLIKPQSVNPQIEWCLVDEIHLTIEAASDPPIYLAIPHLCPRLHSSLWAIVNGSSLVEALTIASLLGFRPSMYSNLCYFVVHPKHKSVIRFHISLLLDSSFMISTFSFPSACSHSQRYCFP</sequence>
<evidence type="ECO:0000313" key="4">
    <source>
        <dbReference type="Proteomes" id="UP001385951"/>
    </source>
</evidence>
<dbReference type="Pfam" id="PF00270">
    <property type="entry name" value="DEAD"/>
    <property type="match status" value="1"/>
</dbReference>